<evidence type="ECO:0000256" key="1">
    <source>
        <dbReference type="SAM" id="MobiDB-lite"/>
    </source>
</evidence>
<feature type="region of interest" description="Disordered" evidence="1">
    <location>
        <begin position="1"/>
        <end position="57"/>
    </location>
</feature>
<feature type="compositionally biased region" description="Basic and acidic residues" evidence="1">
    <location>
        <begin position="47"/>
        <end position="57"/>
    </location>
</feature>
<dbReference type="EMBL" id="CADCTG010000263">
    <property type="protein sequence ID" value="CAA9277001.1"/>
    <property type="molecule type" value="Genomic_DNA"/>
</dbReference>
<organism evidence="2">
    <name type="scientific">uncultured Acetobacteraceae bacterium</name>
    <dbReference type="NCBI Taxonomy" id="169975"/>
    <lineage>
        <taxon>Bacteria</taxon>
        <taxon>Pseudomonadati</taxon>
        <taxon>Pseudomonadota</taxon>
        <taxon>Alphaproteobacteria</taxon>
        <taxon>Acetobacterales</taxon>
        <taxon>Acetobacteraceae</taxon>
        <taxon>environmental samples</taxon>
    </lineage>
</organism>
<sequence length="57" mass="5998">GRRRRGRGPVRGGHMGREGRPGPRGPASASRSAGERPAARLPSREAPPPERGHDPAV</sequence>
<evidence type="ECO:0000313" key="2">
    <source>
        <dbReference type="EMBL" id="CAA9277001.1"/>
    </source>
</evidence>
<reference evidence="2" key="1">
    <citation type="submission" date="2020-02" db="EMBL/GenBank/DDBJ databases">
        <authorList>
            <person name="Meier V. D."/>
        </authorList>
    </citation>
    <scope>NUCLEOTIDE SEQUENCE</scope>
    <source>
        <strain evidence="2">AVDCRST_MAG08</strain>
    </source>
</reference>
<feature type="non-terminal residue" evidence="2">
    <location>
        <position position="1"/>
    </location>
</feature>
<gene>
    <name evidence="2" type="ORF">AVDCRST_MAG08-3501</name>
</gene>
<protein>
    <submittedName>
        <fullName evidence="2">Uncharacterized protein</fullName>
    </submittedName>
</protein>
<accession>A0A6J4JI78</accession>
<feature type="non-terminal residue" evidence="2">
    <location>
        <position position="57"/>
    </location>
</feature>
<name>A0A6J4JI78_9PROT</name>
<dbReference type="AlphaFoldDB" id="A0A6J4JI78"/>
<proteinExistence type="predicted"/>